<evidence type="ECO:0008006" key="3">
    <source>
        <dbReference type="Google" id="ProtNLM"/>
    </source>
</evidence>
<gene>
    <name evidence="1" type="ORF">AAFF_G00281370</name>
</gene>
<evidence type="ECO:0000313" key="1">
    <source>
        <dbReference type="EMBL" id="KAJ8372560.1"/>
    </source>
</evidence>
<organism evidence="1 2">
    <name type="scientific">Aldrovandia affinis</name>
    <dbReference type="NCBI Taxonomy" id="143900"/>
    <lineage>
        <taxon>Eukaryota</taxon>
        <taxon>Metazoa</taxon>
        <taxon>Chordata</taxon>
        <taxon>Craniata</taxon>
        <taxon>Vertebrata</taxon>
        <taxon>Euteleostomi</taxon>
        <taxon>Actinopterygii</taxon>
        <taxon>Neopterygii</taxon>
        <taxon>Teleostei</taxon>
        <taxon>Notacanthiformes</taxon>
        <taxon>Halosauridae</taxon>
        <taxon>Aldrovandia</taxon>
    </lineage>
</organism>
<dbReference type="EMBL" id="JAINUG010000396">
    <property type="protein sequence ID" value="KAJ8372560.1"/>
    <property type="molecule type" value="Genomic_DNA"/>
</dbReference>
<proteinExistence type="predicted"/>
<evidence type="ECO:0000313" key="2">
    <source>
        <dbReference type="Proteomes" id="UP001221898"/>
    </source>
</evidence>
<dbReference type="AlphaFoldDB" id="A0AAD7W1V8"/>
<dbReference type="Proteomes" id="UP001221898">
    <property type="component" value="Unassembled WGS sequence"/>
</dbReference>
<dbReference type="SUPFAM" id="SSF56672">
    <property type="entry name" value="DNA/RNA polymerases"/>
    <property type="match status" value="1"/>
</dbReference>
<dbReference type="InterPro" id="IPR043502">
    <property type="entry name" value="DNA/RNA_pol_sf"/>
</dbReference>
<dbReference type="InterPro" id="IPR008042">
    <property type="entry name" value="Retrotrans_Pao"/>
</dbReference>
<protein>
    <recommendedName>
        <fullName evidence="3">Reverse transcriptase domain-containing protein</fullName>
    </recommendedName>
</protein>
<dbReference type="PANTHER" id="PTHR47331">
    <property type="entry name" value="PHD-TYPE DOMAIN-CONTAINING PROTEIN"/>
    <property type="match status" value="1"/>
</dbReference>
<comment type="caution">
    <text evidence="1">The sequence shown here is derived from an EMBL/GenBank/DDBJ whole genome shotgun (WGS) entry which is preliminary data.</text>
</comment>
<name>A0AAD7W1V8_9TELE</name>
<accession>A0AAD7W1V8</accession>
<sequence>MSGEDKKFMEIASNSITLQDGHYHLALPLRDKDVVMPDNHDMAEQRTMNLLKRFRKDESYALEYNTFMDDVIGKGYAEKVPQEQLHRNDGQVWFRQEQIAVMGDIEAMFYQVRVQDDFLRFLWWLGGDTSKPLEVYRMKVHLFGAVSSPSIANFALQRAADDNTKRYDEEITETIKRNFYVDDCLKSVPTAEQAIQLTKDLKDACFQGGFVLTKFVSNSQEVLASIPEEHKGKLVKEMDLDKEQPPIERALGIHWDIESDMFIFRVTIKTRPPTRRGILSTVSSIYDPFGFLCPFILKAKQFLQELCKTKLGWNETIPEELSKLWQRWITELDQLRTFQVNRCMKPENFGQVMTAELHHFCDASELGYGTVDYLRFTNSACRQRLESRRYRTFQKIVSRQIFHPSHMWASITSDQLK</sequence>
<keyword evidence="2" id="KW-1185">Reference proteome</keyword>
<reference evidence="1" key="1">
    <citation type="journal article" date="2023" name="Science">
        <title>Genome structures resolve the early diversification of teleost fishes.</title>
        <authorList>
            <person name="Parey E."/>
            <person name="Louis A."/>
            <person name="Montfort J."/>
            <person name="Bouchez O."/>
            <person name="Roques C."/>
            <person name="Iampietro C."/>
            <person name="Lluch J."/>
            <person name="Castinel A."/>
            <person name="Donnadieu C."/>
            <person name="Desvignes T."/>
            <person name="Floi Bucao C."/>
            <person name="Jouanno E."/>
            <person name="Wen M."/>
            <person name="Mejri S."/>
            <person name="Dirks R."/>
            <person name="Jansen H."/>
            <person name="Henkel C."/>
            <person name="Chen W.J."/>
            <person name="Zahm M."/>
            <person name="Cabau C."/>
            <person name="Klopp C."/>
            <person name="Thompson A.W."/>
            <person name="Robinson-Rechavi M."/>
            <person name="Braasch I."/>
            <person name="Lecointre G."/>
            <person name="Bobe J."/>
            <person name="Postlethwait J.H."/>
            <person name="Berthelot C."/>
            <person name="Roest Crollius H."/>
            <person name="Guiguen Y."/>
        </authorList>
    </citation>
    <scope>NUCLEOTIDE SEQUENCE</scope>
    <source>
        <strain evidence="1">NC1722</strain>
    </source>
</reference>
<dbReference type="PANTHER" id="PTHR47331:SF1">
    <property type="entry name" value="GAG-LIKE PROTEIN"/>
    <property type="match status" value="1"/>
</dbReference>
<dbReference type="Pfam" id="PF05380">
    <property type="entry name" value="Peptidase_A17"/>
    <property type="match status" value="1"/>
</dbReference>